<dbReference type="InterPro" id="IPR039661">
    <property type="entry name" value="ELP3"/>
</dbReference>
<evidence type="ECO:0000256" key="4">
    <source>
        <dbReference type="ARBA" id="ARBA00022723"/>
    </source>
</evidence>
<evidence type="ECO:0000256" key="6">
    <source>
        <dbReference type="ARBA" id="ARBA00023014"/>
    </source>
</evidence>
<keyword evidence="3" id="KW-0949">S-adenosyl-L-methionine</keyword>
<dbReference type="PANTHER" id="PTHR11135:SF0">
    <property type="entry name" value="ELONGATOR COMPLEX PROTEIN 3"/>
    <property type="match status" value="1"/>
</dbReference>
<dbReference type="SUPFAM" id="SSF102114">
    <property type="entry name" value="Radical SAM enzymes"/>
    <property type="match status" value="1"/>
</dbReference>
<dbReference type="InterPro" id="IPR058240">
    <property type="entry name" value="rSAM_sf"/>
</dbReference>
<dbReference type="Proteomes" id="UP000077469">
    <property type="component" value="Chromosome"/>
</dbReference>
<sequence length="329" mass="37303">MKILPVFLPQRGCKNRCTFCSQWAVTGFERPLSFDELDELVQNYLKTTHSFEIAFYGGTFTALDESEQLSYLCWASRYVQTGICSGIRLSTRPDEIDEPRVRFLKEHGVKFVELGVQSFDDEVLRLNGRGYTQSDVLKACEILKEFEIDFGIHLMVGLLGDEAMKDILSAWQTTKVKAKSCRIHPTLVLKGSILESIYRRGEYVPIALHTAIDICSDMTAVLESHGVRVIRLGLYVPTELLKNVVAGPYHPRFGELVRTRLVEKLYSFLNASSIVHTERESSWVSKLNVPKSKGKSFGFLAQGEFVPWQDALESYAEEISKEVVLCSKR</sequence>
<evidence type="ECO:0000313" key="9">
    <source>
        <dbReference type="Proteomes" id="UP000077469"/>
    </source>
</evidence>
<dbReference type="Pfam" id="PF16199">
    <property type="entry name" value="Radical_SAM_C"/>
    <property type="match status" value="1"/>
</dbReference>
<dbReference type="RefSeq" id="WP_051368926.1">
    <property type="nucleotide sequence ID" value="NC_022795.1"/>
</dbReference>
<dbReference type="OrthoDB" id="9815044at2"/>
<evidence type="ECO:0000259" key="7">
    <source>
        <dbReference type="PROSITE" id="PS51918"/>
    </source>
</evidence>
<organism evidence="8 9">
    <name type="scientific">Pseudothermotoga hypogea DSM 11164 = NBRC 106472</name>
    <dbReference type="NCBI Taxonomy" id="1123384"/>
    <lineage>
        <taxon>Bacteria</taxon>
        <taxon>Thermotogati</taxon>
        <taxon>Thermotogota</taxon>
        <taxon>Thermotogae</taxon>
        <taxon>Thermotogales</taxon>
        <taxon>Thermotogaceae</taxon>
        <taxon>Pseudothermotoga</taxon>
    </lineage>
</organism>
<dbReference type="PATRIC" id="fig|1123384.7.peg.1926"/>
<dbReference type="SMART" id="SM00729">
    <property type="entry name" value="Elp3"/>
    <property type="match status" value="1"/>
</dbReference>
<dbReference type="GO" id="GO:0003824">
    <property type="term" value="F:catalytic activity"/>
    <property type="evidence" value="ECO:0007669"/>
    <property type="project" value="InterPro"/>
</dbReference>
<dbReference type="GO" id="GO:0005737">
    <property type="term" value="C:cytoplasm"/>
    <property type="evidence" value="ECO:0007669"/>
    <property type="project" value="TreeGrafter"/>
</dbReference>
<dbReference type="SFLD" id="SFLDG01086">
    <property type="entry name" value="elongater_protein-like"/>
    <property type="match status" value="1"/>
</dbReference>
<accession>A0A0X1KT63</accession>
<dbReference type="GO" id="GO:0046872">
    <property type="term" value="F:metal ion binding"/>
    <property type="evidence" value="ECO:0007669"/>
    <property type="project" value="UniProtKB-KW"/>
</dbReference>
<dbReference type="PANTHER" id="PTHR11135">
    <property type="entry name" value="HISTONE ACETYLTRANSFERASE-RELATED"/>
    <property type="match status" value="1"/>
</dbReference>
<name>A0A0X1KT63_9THEM</name>
<evidence type="ECO:0000256" key="5">
    <source>
        <dbReference type="ARBA" id="ARBA00023004"/>
    </source>
</evidence>
<dbReference type="SFLD" id="SFLDS00029">
    <property type="entry name" value="Radical_SAM"/>
    <property type="match status" value="1"/>
</dbReference>
<dbReference type="InterPro" id="IPR007197">
    <property type="entry name" value="rSAM"/>
</dbReference>
<dbReference type="Gene3D" id="3.80.30.20">
    <property type="entry name" value="tm_1862 like domain"/>
    <property type="match status" value="1"/>
</dbReference>
<evidence type="ECO:0000313" key="8">
    <source>
        <dbReference type="EMBL" id="AJC74382.1"/>
    </source>
</evidence>
<dbReference type="GO" id="GO:0051539">
    <property type="term" value="F:4 iron, 4 sulfur cluster binding"/>
    <property type="evidence" value="ECO:0007669"/>
    <property type="project" value="UniProtKB-KW"/>
</dbReference>
<proteinExistence type="predicted"/>
<protein>
    <submittedName>
        <fullName evidence="8">Radical SAM protein</fullName>
    </submittedName>
</protein>
<dbReference type="Pfam" id="PF04055">
    <property type="entry name" value="Radical_SAM"/>
    <property type="match status" value="1"/>
</dbReference>
<dbReference type="AlphaFoldDB" id="A0A0X1KT63"/>
<dbReference type="CDD" id="cd01335">
    <property type="entry name" value="Radical_SAM"/>
    <property type="match status" value="1"/>
</dbReference>
<dbReference type="EMBL" id="CP007141">
    <property type="protein sequence ID" value="AJC74382.1"/>
    <property type="molecule type" value="Genomic_DNA"/>
</dbReference>
<dbReference type="STRING" id="1123384.AJ81_09570"/>
<evidence type="ECO:0000256" key="3">
    <source>
        <dbReference type="ARBA" id="ARBA00022691"/>
    </source>
</evidence>
<dbReference type="InterPro" id="IPR023404">
    <property type="entry name" value="rSAM_horseshoe"/>
</dbReference>
<dbReference type="PROSITE" id="PS51918">
    <property type="entry name" value="RADICAL_SAM"/>
    <property type="match status" value="1"/>
</dbReference>
<dbReference type="GO" id="GO:0002926">
    <property type="term" value="P:tRNA wobble base 5-methoxycarbonylmethyl-2-thiouridinylation"/>
    <property type="evidence" value="ECO:0007669"/>
    <property type="project" value="TreeGrafter"/>
</dbReference>
<keyword evidence="4" id="KW-0479">Metal-binding</keyword>
<reference evidence="8 9" key="1">
    <citation type="submission" date="2014-01" db="EMBL/GenBank/DDBJ databases">
        <title>Genome sequencing of Thermotog hypogea.</title>
        <authorList>
            <person name="Zhang X."/>
            <person name="Alvare G."/>
            <person name="Fristensky B."/>
            <person name="Chen L."/>
            <person name="Suen T."/>
            <person name="Chen Q."/>
            <person name="Ma K."/>
        </authorList>
    </citation>
    <scope>NUCLEOTIDE SEQUENCE [LARGE SCALE GENOMIC DNA]</scope>
    <source>
        <strain evidence="8 9">DSM 11164</strain>
    </source>
</reference>
<evidence type="ECO:0000256" key="1">
    <source>
        <dbReference type="ARBA" id="ARBA00001966"/>
    </source>
</evidence>
<evidence type="ECO:0000256" key="2">
    <source>
        <dbReference type="ARBA" id="ARBA00022485"/>
    </source>
</evidence>
<dbReference type="InterPro" id="IPR006638">
    <property type="entry name" value="Elp3/MiaA/NifB-like_rSAM"/>
</dbReference>
<dbReference type="PaxDb" id="1123384-AJ81_09570"/>
<dbReference type="SFLD" id="SFLDG01082">
    <property type="entry name" value="B12-binding_domain_containing"/>
    <property type="match status" value="1"/>
</dbReference>
<gene>
    <name evidence="8" type="ORF">AJ81_09570</name>
</gene>
<dbReference type="InterPro" id="IPR032432">
    <property type="entry name" value="Radical_SAM_C"/>
</dbReference>
<feature type="domain" description="Radical SAM core" evidence="7">
    <location>
        <begin position="1"/>
        <end position="228"/>
    </location>
</feature>
<keyword evidence="9" id="KW-1185">Reference proteome</keyword>
<keyword evidence="2" id="KW-0004">4Fe-4S</keyword>
<dbReference type="KEGG" id="phy:AJ81_09570"/>
<keyword evidence="6" id="KW-0411">Iron-sulfur</keyword>
<keyword evidence="5" id="KW-0408">Iron</keyword>
<comment type="cofactor">
    <cofactor evidence="1">
        <name>[4Fe-4S] cluster</name>
        <dbReference type="ChEBI" id="CHEBI:49883"/>
    </cofactor>
</comment>